<dbReference type="Proteomes" id="UP000586042">
    <property type="component" value="Unassembled WGS sequence"/>
</dbReference>
<protein>
    <recommendedName>
        <fullName evidence="3">WXG100 family type VII secretion target</fullName>
    </recommendedName>
</protein>
<name>A0A7Y6I1Y6_9ACTN</name>
<evidence type="ECO:0000313" key="1">
    <source>
        <dbReference type="EMBL" id="NUW30222.1"/>
    </source>
</evidence>
<keyword evidence="2" id="KW-1185">Reference proteome</keyword>
<evidence type="ECO:0008006" key="3">
    <source>
        <dbReference type="Google" id="ProtNLM"/>
    </source>
</evidence>
<proteinExistence type="predicted"/>
<reference evidence="1 2" key="1">
    <citation type="submission" date="2020-06" db="EMBL/GenBank/DDBJ databases">
        <title>Nonomuraea sp. SMC257, a novel actinomycete isolated from soil.</title>
        <authorList>
            <person name="Chanama M."/>
        </authorList>
    </citation>
    <scope>NUCLEOTIDE SEQUENCE [LARGE SCALE GENOMIC DNA]</scope>
    <source>
        <strain evidence="1 2">SMC257</strain>
    </source>
</reference>
<evidence type="ECO:0000313" key="2">
    <source>
        <dbReference type="Proteomes" id="UP000586042"/>
    </source>
</evidence>
<accession>A0A7Y6I1Y6</accession>
<comment type="caution">
    <text evidence="1">The sequence shown here is derived from an EMBL/GenBank/DDBJ whole genome shotgun (WGS) entry which is preliminary data.</text>
</comment>
<dbReference type="RefSeq" id="WP_175587677.1">
    <property type="nucleotide sequence ID" value="NZ_JABWGN010000001.1"/>
</dbReference>
<dbReference type="AlphaFoldDB" id="A0A7Y6I1Y6"/>
<sequence>MTQKDAIDGGTDPLYIDPDLFDGGGAREHSPSAMRKIAEELKTAISALEGSGSAKGGATGSVNAILDHCQLTEAQIGTWHDASAFASTVGKNSGGQKFADVYKQYIQALKDVVAAIEANAANHGAADVATEGGK</sequence>
<dbReference type="EMBL" id="JABWGN010000001">
    <property type="protein sequence ID" value="NUW30222.1"/>
    <property type="molecule type" value="Genomic_DNA"/>
</dbReference>
<organism evidence="1 2">
    <name type="scientific">Nonomuraea montanisoli</name>
    <dbReference type="NCBI Taxonomy" id="2741721"/>
    <lineage>
        <taxon>Bacteria</taxon>
        <taxon>Bacillati</taxon>
        <taxon>Actinomycetota</taxon>
        <taxon>Actinomycetes</taxon>
        <taxon>Streptosporangiales</taxon>
        <taxon>Streptosporangiaceae</taxon>
        <taxon>Nonomuraea</taxon>
    </lineage>
</organism>
<gene>
    <name evidence="1" type="ORF">HTZ77_02085</name>
</gene>